<keyword evidence="1" id="KW-0489">Methyltransferase</keyword>
<dbReference type="AlphaFoldDB" id="A0A0D9WCL2"/>
<dbReference type="GO" id="GO:0032259">
    <property type="term" value="P:methylation"/>
    <property type="evidence" value="ECO:0007669"/>
    <property type="project" value="UniProtKB-KW"/>
</dbReference>
<dbReference type="SUPFAM" id="SSF75217">
    <property type="entry name" value="alpha/beta knot"/>
    <property type="match status" value="1"/>
</dbReference>
<dbReference type="SUPFAM" id="SSF57850">
    <property type="entry name" value="RING/U-box"/>
    <property type="match status" value="1"/>
</dbReference>
<keyword evidence="2" id="KW-0808">Transferase</keyword>
<feature type="region of interest" description="Disordered" evidence="5">
    <location>
        <begin position="350"/>
        <end position="503"/>
    </location>
</feature>
<dbReference type="PANTHER" id="PTHR46405:SF2">
    <property type="entry name" value="OS05G0141500 PROTEIN"/>
    <property type="match status" value="1"/>
</dbReference>
<evidence type="ECO:0000256" key="1">
    <source>
        <dbReference type="ARBA" id="ARBA00022603"/>
    </source>
</evidence>
<feature type="coiled-coil region" evidence="4">
    <location>
        <begin position="806"/>
        <end position="840"/>
    </location>
</feature>
<dbReference type="GO" id="GO:0008270">
    <property type="term" value="F:zinc ion binding"/>
    <property type="evidence" value="ECO:0007669"/>
    <property type="project" value="UniProtKB-KW"/>
</dbReference>
<keyword evidence="3" id="KW-0863">Zinc-finger</keyword>
<accession>A0A0D9WCL2</accession>
<dbReference type="GO" id="GO:0006396">
    <property type="term" value="P:RNA processing"/>
    <property type="evidence" value="ECO:0007669"/>
    <property type="project" value="InterPro"/>
</dbReference>
<dbReference type="Pfam" id="PF00588">
    <property type="entry name" value="SpoU_methylase"/>
    <property type="match status" value="1"/>
</dbReference>
<dbReference type="STRING" id="77586.A0A0D9WCL2"/>
<feature type="region of interest" description="Disordered" evidence="5">
    <location>
        <begin position="79"/>
        <end position="107"/>
    </location>
</feature>
<evidence type="ECO:0000313" key="8">
    <source>
        <dbReference type="Proteomes" id="UP000032180"/>
    </source>
</evidence>
<dbReference type="PROSITE" id="PS51257">
    <property type="entry name" value="PROKAR_LIPOPROTEIN"/>
    <property type="match status" value="1"/>
</dbReference>
<keyword evidence="4" id="KW-0175">Coiled coil</keyword>
<sequence>MALKLLSCGVVTLLSCPSSERLHTEEERQAPPPSPFFFLLLLLLLLSTPLRSPAARSPASIPSYGRPTHHRGYLVPMSTIATPPPPSSTAAQEKAASRNKRKYRAEPPSAELGPFGLEYPLTADCVGFEFMSPEKAAIAAAAAVAAAAEGVNLDLIPSGSCDCKDIHPTAEELLECQRYVNWNDPNETLLEEILLKSLDATFDNAVSLIIAMGYSEPTARAAVLRAATQYNWKESLAGFGEAAVEVLKTEGDMLSEGASEEDMRKIEQAVLGGMIALVNQAQPFYTTGDVMFCLLMSDMNVVNACAMDYNPASLPPVDTQVIAQPAVGSYEANPSSDLSVSITNPQTGVTFRGKLTPVPPASYNTAKADSSSATPANLNVPSSKPSISGKVQSEIPNLKLKENSVPTPDHSEEQPFVAAATQPVKDDKPIPSKRGSSKRDPLHRQKLMSFDKSSRVLGSKGSLRSTKHTTSGSGVLDRKCRSLSDSTNSSLKGSSKLGKGFSASLKGSEVPAELSFTGAALPSTPSFNTKLASNSNLLPAASTDLSLSLPLPSSNDSSAPCLNHDCNAGGMDSNSKINLSYDEDQKVWIPQDKKDEMVLILVQRQKELQAHMRDWTDWAQQKVMQVTRRLAKEKEELHSLRKEKEEADRLQEERHNMEESTRKKLLEMESAISRANVQLEKSQSTARRREAENAQLRIQMEAAKRHALESATNILELSKKDENSHKRSQHWESERALLQEDLAAQKSKLTQVRQQLQHAKEQKDQIQARWRQEEAGKNEAIARVSLEKKERDQIETSLRSEENFLHLKAENDTQRYKSQIRSLEQQISQLKVSLDSLKVGAPKWGTDNKTTALHLSEGRKNGNAQILSNIAAVPQEFDFDDIHRDRECVMCLSEEMSVVFLPCAHQVVCVKCNDLHDKQGMKECPSCRTPIQRRVCARLAESINHNAFDASQLFDASGIQLMRKTGIEKMAAEAMAAESLVVVHNVAKRHNVGTLARSATAFGVAEVVVVGRRDDERGCDICGVEITDGALPVTAHPFRRSTAFLFGNEGTGLSQKECEICDFFVYIPQYGGGTASLNVTVAASIVLHHFGVWAGFPERGREGNKFLVAEKPKSQSRGLYCTDSIEEVIEERKMRRENACDIFEENGSSQHQESNVVTVT</sequence>
<evidence type="ECO:0000256" key="5">
    <source>
        <dbReference type="SAM" id="MobiDB-lite"/>
    </source>
</evidence>
<feature type="compositionally biased region" description="Low complexity" evidence="5">
    <location>
        <begin position="483"/>
        <end position="503"/>
    </location>
</feature>
<dbReference type="InterPro" id="IPR001537">
    <property type="entry name" value="SpoU_MeTrfase"/>
</dbReference>
<feature type="compositionally biased region" description="Polar residues" evidence="5">
    <location>
        <begin position="462"/>
        <end position="473"/>
    </location>
</feature>
<keyword evidence="3" id="KW-0479">Metal-binding</keyword>
<dbReference type="InterPro" id="IPR001841">
    <property type="entry name" value="Znf_RING"/>
</dbReference>
<dbReference type="eggNOG" id="KOG0838">
    <property type="taxonomic scope" value="Eukaryota"/>
</dbReference>
<dbReference type="Pfam" id="PF13920">
    <property type="entry name" value="zf-C3HC4_3"/>
    <property type="match status" value="1"/>
</dbReference>
<feature type="region of interest" description="Disordered" evidence="5">
    <location>
        <begin position="637"/>
        <end position="662"/>
    </location>
</feature>
<feature type="domain" description="RING-type" evidence="6">
    <location>
        <begin position="888"/>
        <end position="928"/>
    </location>
</feature>
<evidence type="ECO:0000256" key="2">
    <source>
        <dbReference type="ARBA" id="ARBA00022679"/>
    </source>
</evidence>
<keyword evidence="3" id="KW-0862">Zinc</keyword>
<feature type="coiled-coil region" evidence="4">
    <location>
        <begin position="735"/>
        <end position="769"/>
    </location>
</feature>
<evidence type="ECO:0000259" key="6">
    <source>
        <dbReference type="PROSITE" id="PS50089"/>
    </source>
</evidence>
<dbReference type="InterPro" id="IPR046527">
    <property type="entry name" value="PIR2-like_helical"/>
</dbReference>
<feature type="compositionally biased region" description="Polar residues" evidence="5">
    <location>
        <begin position="362"/>
        <end position="395"/>
    </location>
</feature>
<protein>
    <recommendedName>
        <fullName evidence="6">RING-type domain-containing protein</fullName>
    </recommendedName>
</protein>
<dbReference type="Gene3D" id="3.30.40.10">
    <property type="entry name" value="Zinc/RING finger domain, C3HC4 (zinc finger)"/>
    <property type="match status" value="1"/>
</dbReference>
<dbReference type="Pfam" id="PF20235">
    <property type="entry name" value="PIR2-like_helical"/>
    <property type="match status" value="1"/>
</dbReference>
<keyword evidence="8" id="KW-1185">Reference proteome</keyword>
<evidence type="ECO:0000313" key="7">
    <source>
        <dbReference type="EnsemblPlants" id="LPERR05G02540.1"/>
    </source>
</evidence>
<evidence type="ECO:0000256" key="3">
    <source>
        <dbReference type="PROSITE-ProRule" id="PRU00175"/>
    </source>
</evidence>
<dbReference type="InterPro" id="IPR029026">
    <property type="entry name" value="tRNA_m1G_MTases_N"/>
</dbReference>
<dbReference type="Gramene" id="LPERR05G02540.1">
    <property type="protein sequence ID" value="LPERR05G02540.1"/>
    <property type="gene ID" value="LPERR05G02540"/>
</dbReference>
<organism evidence="7 8">
    <name type="scientific">Leersia perrieri</name>
    <dbReference type="NCBI Taxonomy" id="77586"/>
    <lineage>
        <taxon>Eukaryota</taxon>
        <taxon>Viridiplantae</taxon>
        <taxon>Streptophyta</taxon>
        <taxon>Embryophyta</taxon>
        <taxon>Tracheophyta</taxon>
        <taxon>Spermatophyta</taxon>
        <taxon>Magnoliopsida</taxon>
        <taxon>Liliopsida</taxon>
        <taxon>Poales</taxon>
        <taxon>Poaceae</taxon>
        <taxon>BOP clade</taxon>
        <taxon>Oryzoideae</taxon>
        <taxon>Oryzeae</taxon>
        <taxon>Oryzinae</taxon>
        <taxon>Leersia</taxon>
    </lineage>
</organism>
<reference evidence="8" key="2">
    <citation type="submission" date="2013-12" db="EMBL/GenBank/DDBJ databases">
        <authorList>
            <person name="Yu Y."/>
            <person name="Lee S."/>
            <person name="de Baynast K."/>
            <person name="Wissotski M."/>
            <person name="Liu L."/>
            <person name="Talag J."/>
            <person name="Goicoechea J."/>
            <person name="Angelova A."/>
            <person name="Jetty R."/>
            <person name="Kudrna D."/>
            <person name="Golser W."/>
            <person name="Rivera L."/>
            <person name="Zhang J."/>
            <person name="Wing R."/>
        </authorList>
    </citation>
    <scope>NUCLEOTIDE SEQUENCE</scope>
</reference>
<proteinExistence type="predicted"/>
<evidence type="ECO:0000256" key="4">
    <source>
        <dbReference type="SAM" id="Coils"/>
    </source>
</evidence>
<dbReference type="CDD" id="cd18096">
    <property type="entry name" value="SpoU-like"/>
    <property type="match status" value="1"/>
</dbReference>
<reference evidence="7 8" key="1">
    <citation type="submission" date="2012-08" db="EMBL/GenBank/DDBJ databases">
        <title>Oryza genome evolution.</title>
        <authorList>
            <person name="Wing R.A."/>
        </authorList>
    </citation>
    <scope>NUCLEOTIDE SEQUENCE</scope>
</reference>
<dbReference type="InterPro" id="IPR029028">
    <property type="entry name" value="Alpha/beta_knot_MTases"/>
</dbReference>
<name>A0A0D9WCL2_9ORYZ</name>
<dbReference type="GO" id="GO:0008173">
    <property type="term" value="F:RNA methyltransferase activity"/>
    <property type="evidence" value="ECO:0007669"/>
    <property type="project" value="InterPro"/>
</dbReference>
<dbReference type="GO" id="GO:0003723">
    <property type="term" value="F:RNA binding"/>
    <property type="evidence" value="ECO:0007669"/>
    <property type="project" value="InterPro"/>
</dbReference>
<dbReference type="PANTHER" id="PTHR46405">
    <property type="entry name" value="OS05G0141500 PROTEIN"/>
    <property type="match status" value="1"/>
</dbReference>
<dbReference type="InterPro" id="IPR046934">
    <property type="entry name" value="PIR2-like"/>
</dbReference>
<dbReference type="InterPro" id="IPR013083">
    <property type="entry name" value="Znf_RING/FYVE/PHD"/>
</dbReference>
<dbReference type="CDD" id="cd23128">
    <property type="entry name" value="RING-HC_MIP1-like"/>
    <property type="match status" value="1"/>
</dbReference>
<dbReference type="EnsemblPlants" id="LPERR05G02540.1">
    <property type="protein sequence ID" value="LPERR05G02540.1"/>
    <property type="gene ID" value="LPERR05G02540"/>
</dbReference>
<dbReference type="HOGENOM" id="CLU_012143_0_1_1"/>
<reference evidence="7" key="3">
    <citation type="submission" date="2015-04" db="UniProtKB">
        <authorList>
            <consortium name="EnsemblPlants"/>
        </authorList>
    </citation>
    <scope>IDENTIFICATION</scope>
</reference>
<dbReference type="Gene3D" id="3.40.1280.10">
    <property type="match status" value="2"/>
</dbReference>
<dbReference type="PROSITE" id="PS50089">
    <property type="entry name" value="ZF_RING_2"/>
    <property type="match status" value="1"/>
</dbReference>
<dbReference type="Proteomes" id="UP000032180">
    <property type="component" value="Chromosome 5"/>
</dbReference>